<dbReference type="GO" id="GO:0006281">
    <property type="term" value="P:DNA repair"/>
    <property type="evidence" value="ECO:0007669"/>
    <property type="project" value="UniProtKB-KW"/>
</dbReference>
<keyword evidence="1" id="KW-0378">Hydrolase</keyword>
<dbReference type="SUPFAM" id="SSF52540">
    <property type="entry name" value="P-loop containing nucleoside triphosphate hydrolases"/>
    <property type="match status" value="1"/>
</dbReference>
<dbReference type="InterPro" id="IPR049163">
    <property type="entry name" value="Pif1-like_2B_dom"/>
</dbReference>
<gene>
    <name evidence="4" type="ORF">AQUCO_00200012v1</name>
</gene>
<keyword evidence="5" id="KW-1185">Reference proteome</keyword>
<comment type="similarity">
    <text evidence="1">Belongs to the helicase family.</text>
</comment>
<dbReference type="InParanoid" id="A0A2G5F1G5"/>
<keyword evidence="1" id="KW-0227">DNA damage</keyword>
<feature type="domain" description="DNA helicase Pif1-like 2B" evidence="3">
    <location>
        <begin position="527"/>
        <end position="568"/>
    </location>
</feature>
<dbReference type="CDD" id="cd18809">
    <property type="entry name" value="SF1_C_RecD"/>
    <property type="match status" value="1"/>
</dbReference>
<proteinExistence type="inferred from homology"/>
<dbReference type="Proteomes" id="UP000230069">
    <property type="component" value="Unassembled WGS sequence"/>
</dbReference>
<dbReference type="EMBL" id="KZ305019">
    <property type="protein sequence ID" value="PIA61727.1"/>
    <property type="molecule type" value="Genomic_DNA"/>
</dbReference>
<evidence type="ECO:0000313" key="4">
    <source>
        <dbReference type="EMBL" id="PIA61727.1"/>
    </source>
</evidence>
<organism evidence="4 5">
    <name type="scientific">Aquilegia coerulea</name>
    <name type="common">Rocky mountain columbine</name>
    <dbReference type="NCBI Taxonomy" id="218851"/>
    <lineage>
        <taxon>Eukaryota</taxon>
        <taxon>Viridiplantae</taxon>
        <taxon>Streptophyta</taxon>
        <taxon>Embryophyta</taxon>
        <taxon>Tracheophyta</taxon>
        <taxon>Spermatophyta</taxon>
        <taxon>Magnoliopsida</taxon>
        <taxon>Ranunculales</taxon>
        <taxon>Ranunculaceae</taxon>
        <taxon>Thalictroideae</taxon>
        <taxon>Aquilegia</taxon>
    </lineage>
</organism>
<dbReference type="OrthoDB" id="10053386at2759"/>
<dbReference type="Pfam" id="PF05970">
    <property type="entry name" value="PIF1"/>
    <property type="match status" value="1"/>
</dbReference>
<dbReference type="PANTHER" id="PTHR10492:SF57">
    <property type="entry name" value="ATP-DEPENDENT DNA HELICASE"/>
    <property type="match status" value="1"/>
</dbReference>
<sequence>MLSRYIGPVEAAWHLLEFPMHKESPHVERLSLHLKGMHMVVFNPNDTPEQIEARALHQNSKLTAYFNYYTAHPTTVRFTYLEFPQHFVWIRELHNNRWEPRQQGFAIGRMYFAKPNEGERFYLRLLLTIVQGCPSFEAPQTDACIALGLLEDDQEYSICLAEASIIQTGYQLRRLFAILLTECSPLHPASLWDQYVLQICDDLLLESGKSLLDYPPMPLPVRNWSMELGNRLILEQMQLRYMFTPAETVARVSCLNQEQHHVYDVVTDSVYNNKGKLFFVNGAAGIASLLLFGGRTAHSTFKLPLEVMENSLCGFTKQSIHAELFRQTSLIIWDEVPAQHRYCIEVVDRSLQDVRGSKIPFGGISVVLGGDFRQTLPVIPQGSREEVVRASIGKSPLWKDVEVLHLLINLRLHMSDSENTNFATFLAKVGTTSADQMELPAPINHRKNLQSLLASVYPALNVPGIATASFLRDRAILAPRNDDVKEINQTSLEMFLGQHIEYLAADVAIEQENEQPHLVPSYPTDTLNSLDPSSLPPFRLILKIGAPIMLLRNIAPKDGLCNGVRLIVKRCATRVIEAIILTGDKAGNTVFIPRITLTPSVAELAIPMSRRQFPLRLAFGMTINKSQGQSVKYLGIDLQTSIFSHGQLYVALSRCTTARQIFVVLSSDVSTCTANIVYPEVLL</sequence>
<dbReference type="GO" id="GO:0006310">
    <property type="term" value="P:DNA recombination"/>
    <property type="evidence" value="ECO:0007669"/>
    <property type="project" value="UniProtKB-KW"/>
</dbReference>
<keyword evidence="1" id="KW-0067">ATP-binding</keyword>
<keyword evidence="1" id="KW-0347">Helicase</keyword>
<dbReference type="EC" id="5.6.2.3" evidence="1"/>
<evidence type="ECO:0000313" key="5">
    <source>
        <dbReference type="Proteomes" id="UP000230069"/>
    </source>
</evidence>
<dbReference type="GO" id="GO:0005524">
    <property type="term" value="F:ATP binding"/>
    <property type="evidence" value="ECO:0007669"/>
    <property type="project" value="UniProtKB-KW"/>
</dbReference>
<comment type="catalytic activity">
    <reaction evidence="1">
        <text>ATP + H2O = ADP + phosphate + H(+)</text>
        <dbReference type="Rhea" id="RHEA:13065"/>
        <dbReference type="ChEBI" id="CHEBI:15377"/>
        <dbReference type="ChEBI" id="CHEBI:15378"/>
        <dbReference type="ChEBI" id="CHEBI:30616"/>
        <dbReference type="ChEBI" id="CHEBI:43474"/>
        <dbReference type="ChEBI" id="CHEBI:456216"/>
        <dbReference type="EC" id="5.6.2.3"/>
    </reaction>
</comment>
<name>A0A2G5F1G5_AQUCA</name>
<dbReference type="Pfam" id="PF21530">
    <property type="entry name" value="Pif1_2B_dom"/>
    <property type="match status" value="1"/>
</dbReference>
<dbReference type="GO" id="GO:0016887">
    <property type="term" value="F:ATP hydrolysis activity"/>
    <property type="evidence" value="ECO:0007669"/>
    <property type="project" value="RHEA"/>
</dbReference>
<comment type="cofactor">
    <cofactor evidence="1">
        <name>Mg(2+)</name>
        <dbReference type="ChEBI" id="CHEBI:18420"/>
    </cofactor>
</comment>
<keyword evidence="1" id="KW-0233">DNA recombination</keyword>
<dbReference type="PANTHER" id="PTHR10492">
    <property type="match status" value="1"/>
</dbReference>
<feature type="domain" description="DNA helicase Pif1-like DEAD-box helicase" evidence="2">
    <location>
        <begin position="284"/>
        <end position="432"/>
    </location>
</feature>
<dbReference type="InterPro" id="IPR010285">
    <property type="entry name" value="DNA_helicase_pif1-like_DEAD"/>
</dbReference>
<evidence type="ECO:0000259" key="2">
    <source>
        <dbReference type="Pfam" id="PF05970"/>
    </source>
</evidence>
<protein>
    <recommendedName>
        <fullName evidence="1">ATP-dependent DNA helicase</fullName>
        <ecNumber evidence="1">5.6.2.3</ecNumber>
    </recommendedName>
</protein>
<evidence type="ECO:0000256" key="1">
    <source>
        <dbReference type="RuleBase" id="RU363044"/>
    </source>
</evidence>
<dbReference type="InterPro" id="IPR027417">
    <property type="entry name" value="P-loop_NTPase"/>
</dbReference>
<reference evidence="4 5" key="1">
    <citation type="submission" date="2017-09" db="EMBL/GenBank/DDBJ databases">
        <title>WGS assembly of Aquilegia coerulea Goldsmith.</title>
        <authorList>
            <person name="Hodges S."/>
            <person name="Kramer E."/>
            <person name="Nordborg M."/>
            <person name="Tomkins J."/>
            <person name="Borevitz J."/>
            <person name="Derieg N."/>
            <person name="Yan J."/>
            <person name="Mihaltcheva S."/>
            <person name="Hayes R.D."/>
            <person name="Rokhsar D."/>
        </authorList>
    </citation>
    <scope>NUCLEOTIDE SEQUENCE [LARGE SCALE GENOMIC DNA]</scope>
    <source>
        <strain evidence="5">cv. Goldsmith</strain>
    </source>
</reference>
<dbReference type="AlphaFoldDB" id="A0A2G5F1G5"/>
<dbReference type="Gene3D" id="3.40.50.300">
    <property type="entry name" value="P-loop containing nucleotide triphosphate hydrolases"/>
    <property type="match status" value="1"/>
</dbReference>
<accession>A0A2G5F1G5</accession>
<evidence type="ECO:0000259" key="3">
    <source>
        <dbReference type="Pfam" id="PF21530"/>
    </source>
</evidence>
<dbReference type="GO" id="GO:0000723">
    <property type="term" value="P:telomere maintenance"/>
    <property type="evidence" value="ECO:0007669"/>
    <property type="project" value="InterPro"/>
</dbReference>
<keyword evidence="1" id="KW-0234">DNA repair</keyword>
<keyword evidence="1" id="KW-0547">Nucleotide-binding</keyword>
<dbReference type="GO" id="GO:0043139">
    <property type="term" value="F:5'-3' DNA helicase activity"/>
    <property type="evidence" value="ECO:0007669"/>
    <property type="project" value="UniProtKB-EC"/>
</dbReference>